<gene>
    <name evidence="1" type="ORF">Zmor_018187</name>
</gene>
<evidence type="ECO:0000313" key="2">
    <source>
        <dbReference type="Proteomes" id="UP001168821"/>
    </source>
</evidence>
<sequence length="145" mass="16576">MESERIVRWKTECLNKIAEFREGNKNIVYLDEMWFDMHDIKIKGLSDSRGKCVMNVIILHMSGANGSSKNGLLISAKNIKDCNADYHELFLSHSRLAENIPNSSKKADIVRFVRNKNIDIPELAKTRKDLLGVVSKYNFSKTCGR</sequence>
<reference evidence="1" key="1">
    <citation type="journal article" date="2023" name="G3 (Bethesda)">
        <title>Whole genome assemblies of Zophobas morio and Tenebrio molitor.</title>
        <authorList>
            <person name="Kaur S."/>
            <person name="Stinson S.A."/>
            <person name="diCenzo G.C."/>
        </authorList>
    </citation>
    <scope>NUCLEOTIDE SEQUENCE</scope>
    <source>
        <strain evidence="1">QUZm001</strain>
    </source>
</reference>
<accession>A0AA38IB92</accession>
<evidence type="ECO:0000313" key="1">
    <source>
        <dbReference type="EMBL" id="KAJ3652201.1"/>
    </source>
</evidence>
<proteinExistence type="predicted"/>
<keyword evidence="2" id="KW-1185">Reference proteome</keyword>
<protein>
    <submittedName>
        <fullName evidence="1">Uncharacterized protein</fullName>
    </submittedName>
</protein>
<comment type="caution">
    <text evidence="1">The sequence shown here is derived from an EMBL/GenBank/DDBJ whole genome shotgun (WGS) entry which is preliminary data.</text>
</comment>
<organism evidence="1 2">
    <name type="scientific">Zophobas morio</name>
    <dbReference type="NCBI Taxonomy" id="2755281"/>
    <lineage>
        <taxon>Eukaryota</taxon>
        <taxon>Metazoa</taxon>
        <taxon>Ecdysozoa</taxon>
        <taxon>Arthropoda</taxon>
        <taxon>Hexapoda</taxon>
        <taxon>Insecta</taxon>
        <taxon>Pterygota</taxon>
        <taxon>Neoptera</taxon>
        <taxon>Endopterygota</taxon>
        <taxon>Coleoptera</taxon>
        <taxon>Polyphaga</taxon>
        <taxon>Cucujiformia</taxon>
        <taxon>Tenebrionidae</taxon>
        <taxon>Zophobas</taxon>
    </lineage>
</organism>
<dbReference type="EMBL" id="JALNTZ010000005">
    <property type="protein sequence ID" value="KAJ3652201.1"/>
    <property type="molecule type" value="Genomic_DNA"/>
</dbReference>
<dbReference type="Proteomes" id="UP001168821">
    <property type="component" value="Unassembled WGS sequence"/>
</dbReference>
<dbReference type="AlphaFoldDB" id="A0AA38IB92"/>
<name>A0AA38IB92_9CUCU</name>